<reference evidence="1" key="1">
    <citation type="submission" date="2014-11" db="EMBL/GenBank/DDBJ databases">
        <authorList>
            <person name="Amaro Gonzalez C."/>
        </authorList>
    </citation>
    <scope>NUCLEOTIDE SEQUENCE</scope>
</reference>
<evidence type="ECO:0000313" key="1">
    <source>
        <dbReference type="EMBL" id="JAG99447.1"/>
    </source>
</evidence>
<name>A0A0E9P6B9_ANGAN</name>
<organism evidence="1">
    <name type="scientific">Anguilla anguilla</name>
    <name type="common">European freshwater eel</name>
    <name type="synonym">Muraena anguilla</name>
    <dbReference type="NCBI Taxonomy" id="7936"/>
    <lineage>
        <taxon>Eukaryota</taxon>
        <taxon>Metazoa</taxon>
        <taxon>Chordata</taxon>
        <taxon>Craniata</taxon>
        <taxon>Vertebrata</taxon>
        <taxon>Euteleostomi</taxon>
        <taxon>Actinopterygii</taxon>
        <taxon>Neopterygii</taxon>
        <taxon>Teleostei</taxon>
        <taxon>Anguilliformes</taxon>
        <taxon>Anguillidae</taxon>
        <taxon>Anguilla</taxon>
    </lineage>
</organism>
<reference evidence="1" key="2">
    <citation type="journal article" date="2015" name="Fish Shellfish Immunol.">
        <title>Early steps in the European eel (Anguilla anguilla)-Vibrio vulnificus interaction in the gills: Role of the RtxA13 toxin.</title>
        <authorList>
            <person name="Callol A."/>
            <person name="Pajuelo D."/>
            <person name="Ebbesson L."/>
            <person name="Teles M."/>
            <person name="MacKenzie S."/>
            <person name="Amaro C."/>
        </authorList>
    </citation>
    <scope>NUCLEOTIDE SEQUENCE</scope>
</reference>
<sequence>MILLIFLFRYFLFFFFKTSLY</sequence>
<dbReference type="EMBL" id="GBXM01109129">
    <property type="protein sequence ID" value="JAG99447.1"/>
    <property type="molecule type" value="Transcribed_RNA"/>
</dbReference>
<dbReference type="AlphaFoldDB" id="A0A0E9P6B9"/>
<accession>A0A0E9P6B9</accession>
<proteinExistence type="predicted"/>
<protein>
    <submittedName>
        <fullName evidence="1">Uncharacterized protein</fullName>
    </submittedName>
</protein>